<name>A0AAC9NIZ6_9BURK</name>
<sequence>MILTDKELFELTGYIQGSRQAKWINENYGFNPPIRADGHPSITWHQINAPKNKPHNEPNWGVAA</sequence>
<reference evidence="2" key="1">
    <citation type="journal article" date="2017" name="Appl. Environ. Microbiol.">
        <title>Microdiversification of a pelagic Polynucleobacter species is mainly driven by acquisition of genomic islands from a partially interspecific gene pool.</title>
        <authorList>
            <person name="Hoetzinger M."/>
            <person name="Hahn M.W."/>
            <person name="Jezberova J."/>
            <person name="Schmidt J."/>
            <person name="Koll U."/>
        </authorList>
    </citation>
    <scope>NUCLEOTIDE SEQUENCE</scope>
    <source>
        <strain evidence="2">MWH-RechtKol4</strain>
    </source>
</reference>
<accession>A0AAC9NIZ6</accession>
<gene>
    <name evidence="2" type="ORF">AOC25_06920</name>
</gene>
<proteinExistence type="predicted"/>
<dbReference type="EMBL" id="CP015017">
    <property type="protein sequence ID" value="APC01364.1"/>
    <property type="molecule type" value="Genomic_DNA"/>
</dbReference>
<organism evidence="2 3">
    <name type="scientific">Polynucleobacter asymbioticus</name>
    <dbReference type="NCBI Taxonomy" id="576611"/>
    <lineage>
        <taxon>Bacteria</taxon>
        <taxon>Pseudomonadati</taxon>
        <taxon>Pseudomonadota</taxon>
        <taxon>Betaproteobacteria</taxon>
        <taxon>Burkholderiales</taxon>
        <taxon>Burkholderiaceae</taxon>
        <taxon>Polynucleobacter</taxon>
    </lineage>
</organism>
<dbReference type="Proteomes" id="UP000182060">
    <property type="component" value="Chromosome"/>
</dbReference>
<evidence type="ECO:0000313" key="3">
    <source>
        <dbReference type="Proteomes" id="UP000182060"/>
    </source>
</evidence>
<dbReference type="InterPro" id="IPR025319">
    <property type="entry name" value="DUF4224"/>
</dbReference>
<dbReference type="AlphaFoldDB" id="A0AAC9NIZ6"/>
<dbReference type="Pfam" id="PF13986">
    <property type="entry name" value="DUF4224"/>
    <property type="match status" value="1"/>
</dbReference>
<evidence type="ECO:0000313" key="2">
    <source>
        <dbReference type="EMBL" id="APC01364.1"/>
    </source>
</evidence>
<feature type="domain" description="DUF4224" evidence="1">
    <location>
        <begin position="2"/>
        <end position="47"/>
    </location>
</feature>
<evidence type="ECO:0000259" key="1">
    <source>
        <dbReference type="Pfam" id="PF13986"/>
    </source>
</evidence>
<dbReference type="RefSeq" id="WP_071539370.1">
    <property type="nucleotide sequence ID" value="NZ_CP015016.1"/>
</dbReference>
<protein>
    <recommendedName>
        <fullName evidence="1">DUF4224 domain-containing protein</fullName>
    </recommendedName>
</protein>